<evidence type="ECO:0008006" key="2">
    <source>
        <dbReference type="Google" id="ProtNLM"/>
    </source>
</evidence>
<protein>
    <recommendedName>
        <fullName evidence="2">Carbohydrate kinase FGGY C-terminal domain-containing protein</fullName>
    </recommendedName>
</protein>
<comment type="caution">
    <text evidence="1">The sequence shown here is derived from an EMBL/GenBank/DDBJ whole genome shotgun (WGS) entry which is preliminary data.</text>
</comment>
<reference evidence="1" key="1">
    <citation type="journal article" date="2015" name="Nature">
        <title>Complex archaea that bridge the gap between prokaryotes and eukaryotes.</title>
        <authorList>
            <person name="Spang A."/>
            <person name="Saw J.H."/>
            <person name="Jorgensen S.L."/>
            <person name="Zaremba-Niedzwiedzka K."/>
            <person name="Martijn J."/>
            <person name="Lind A.E."/>
            <person name="van Eijk R."/>
            <person name="Schleper C."/>
            <person name="Guy L."/>
            <person name="Ettema T.J."/>
        </authorList>
    </citation>
    <scope>NUCLEOTIDE SEQUENCE</scope>
</reference>
<dbReference type="InterPro" id="IPR009927">
    <property type="entry name" value="DUF1464"/>
</dbReference>
<feature type="non-terminal residue" evidence="1">
    <location>
        <position position="1"/>
    </location>
</feature>
<accession>A0A0F9DH40</accession>
<evidence type="ECO:0000313" key="1">
    <source>
        <dbReference type="EMBL" id="KKL61018.1"/>
    </source>
</evidence>
<dbReference type="EMBL" id="LAZR01028950">
    <property type="protein sequence ID" value="KKL61018.1"/>
    <property type="molecule type" value="Genomic_DNA"/>
</dbReference>
<proteinExistence type="predicted"/>
<name>A0A0F9DH40_9ZZZZ</name>
<gene>
    <name evidence="1" type="ORF">LCGC14_2199510</name>
</gene>
<dbReference type="Pfam" id="PF07318">
    <property type="entry name" value="DUF1464"/>
    <property type="match status" value="1"/>
</dbReference>
<sequence>SIAGYSDLSLKEITLLAENDVQVKTALKAYMSSVKKAVFGISSSFSKKKKVKEVLLAGRGAELRYVNDRIERGLRDIAPVRIMKTYSQIAKRAAQGATFIANGLMGGNFKHIINNLKIKQASGSILDDIFIPFDKDKLMSDLN</sequence>
<organism evidence="1">
    <name type="scientific">marine sediment metagenome</name>
    <dbReference type="NCBI Taxonomy" id="412755"/>
    <lineage>
        <taxon>unclassified sequences</taxon>
        <taxon>metagenomes</taxon>
        <taxon>ecological metagenomes</taxon>
    </lineage>
</organism>
<dbReference type="AlphaFoldDB" id="A0A0F9DH40"/>